<dbReference type="Pfam" id="PF00903">
    <property type="entry name" value="Glyoxalase"/>
    <property type="match status" value="1"/>
</dbReference>
<dbReference type="Proteomes" id="UP000632125">
    <property type="component" value="Unassembled WGS sequence"/>
</dbReference>
<protein>
    <submittedName>
        <fullName evidence="2">Glyoxalase/bleomycin resistance/dioxygenase family protein</fullName>
    </submittedName>
</protein>
<evidence type="ECO:0000313" key="2">
    <source>
        <dbReference type="EMBL" id="MBD2868185.1"/>
    </source>
</evidence>
<evidence type="ECO:0000259" key="1">
    <source>
        <dbReference type="PROSITE" id="PS51819"/>
    </source>
</evidence>
<dbReference type="InterPro" id="IPR037523">
    <property type="entry name" value="VOC_core"/>
</dbReference>
<dbReference type="InterPro" id="IPR004360">
    <property type="entry name" value="Glyas_Fos-R_dOase_dom"/>
</dbReference>
<proteinExistence type="predicted"/>
<evidence type="ECO:0000313" key="3">
    <source>
        <dbReference type="Proteomes" id="UP000632125"/>
    </source>
</evidence>
<gene>
    <name evidence="2" type="ORF">IDH41_06335</name>
</gene>
<dbReference type="InterPro" id="IPR029068">
    <property type="entry name" value="Glyas_Bleomycin-R_OHBP_Dase"/>
</dbReference>
<dbReference type="EMBL" id="JACXIY010000008">
    <property type="protein sequence ID" value="MBD2868185.1"/>
    <property type="molecule type" value="Genomic_DNA"/>
</dbReference>
<feature type="domain" description="VOC" evidence="1">
    <location>
        <begin position="4"/>
        <end position="116"/>
    </location>
</feature>
<dbReference type="RefSeq" id="WP_190859304.1">
    <property type="nucleotide sequence ID" value="NZ_JACXIY010000008.1"/>
</dbReference>
<dbReference type="Gene3D" id="3.10.180.10">
    <property type="entry name" value="2,3-Dihydroxybiphenyl 1,2-Dioxygenase, domain 1"/>
    <property type="match status" value="1"/>
</dbReference>
<keyword evidence="3" id="KW-1185">Reference proteome</keyword>
<sequence>MDIKESGVILFLERYEENVSFYTDKLGLPVRERQPGLTKLAFGGSYLMVEENGIAGEAEKTRAQNPTVLRIEVQNFHGAVQELVDLGVPVQVRRFEWGTIGVIVDPEGNRIEIKEYETD</sequence>
<name>A0A927CIP0_9BACL</name>
<dbReference type="AlphaFoldDB" id="A0A927CIP0"/>
<reference evidence="2" key="1">
    <citation type="submission" date="2020-09" db="EMBL/GenBank/DDBJ databases">
        <title>A novel bacterium of genus Paenibacillus, isolated from South China Sea.</title>
        <authorList>
            <person name="Huang H."/>
            <person name="Mo K."/>
            <person name="Hu Y."/>
        </authorList>
    </citation>
    <scope>NUCLEOTIDE SEQUENCE</scope>
    <source>
        <strain evidence="2">IB182493</strain>
    </source>
</reference>
<accession>A0A927CIP0</accession>
<organism evidence="2 3">
    <name type="scientific">Paenibacillus arenilitoris</name>
    <dbReference type="NCBI Taxonomy" id="2772299"/>
    <lineage>
        <taxon>Bacteria</taxon>
        <taxon>Bacillati</taxon>
        <taxon>Bacillota</taxon>
        <taxon>Bacilli</taxon>
        <taxon>Bacillales</taxon>
        <taxon>Paenibacillaceae</taxon>
        <taxon>Paenibacillus</taxon>
    </lineage>
</organism>
<dbReference type="PROSITE" id="PS51819">
    <property type="entry name" value="VOC"/>
    <property type="match status" value="1"/>
</dbReference>
<dbReference type="SUPFAM" id="SSF54593">
    <property type="entry name" value="Glyoxalase/Bleomycin resistance protein/Dihydroxybiphenyl dioxygenase"/>
    <property type="match status" value="1"/>
</dbReference>
<comment type="caution">
    <text evidence="2">The sequence shown here is derived from an EMBL/GenBank/DDBJ whole genome shotgun (WGS) entry which is preliminary data.</text>
</comment>